<evidence type="ECO:0000313" key="1">
    <source>
        <dbReference type="EMBL" id="DAF58937.1"/>
    </source>
</evidence>
<proteinExistence type="predicted"/>
<organism evidence="1">
    <name type="scientific">Siphoviridae sp. ctxMM9</name>
    <dbReference type="NCBI Taxonomy" id="2827973"/>
    <lineage>
        <taxon>Viruses</taxon>
        <taxon>Duplodnaviria</taxon>
        <taxon>Heunggongvirae</taxon>
        <taxon>Uroviricota</taxon>
        <taxon>Caudoviricetes</taxon>
    </lineage>
</organism>
<name>A0A8S5T6R7_9CAUD</name>
<dbReference type="EMBL" id="BK032759">
    <property type="protein sequence ID" value="DAF58937.1"/>
    <property type="molecule type" value="Genomic_DNA"/>
</dbReference>
<protein>
    <submittedName>
        <fullName evidence="1">Uncharacterized protein</fullName>
    </submittedName>
</protein>
<sequence length="50" mass="6132">MNLLAGLPLQERAYLKNYLMKHWKQQRKRQIKNYQKLTIILISKKNSFNK</sequence>
<reference evidence="1" key="1">
    <citation type="journal article" date="2021" name="Proc. Natl. Acad. Sci. U.S.A.">
        <title>A Catalog of Tens of Thousands of Viruses from Human Metagenomes Reveals Hidden Associations with Chronic Diseases.</title>
        <authorList>
            <person name="Tisza M.J."/>
            <person name="Buck C.B."/>
        </authorList>
    </citation>
    <scope>NUCLEOTIDE SEQUENCE</scope>
    <source>
        <strain evidence="1">CtxMM9</strain>
    </source>
</reference>
<accession>A0A8S5T6R7</accession>